<evidence type="ECO:0000256" key="6">
    <source>
        <dbReference type="ARBA" id="ARBA00035642"/>
    </source>
</evidence>
<comment type="similarity">
    <text evidence="7">In the N-terminal section; belongs to the binding-protein-dependent transport system permease family.</text>
</comment>
<dbReference type="InterPro" id="IPR051204">
    <property type="entry name" value="ABC_transp_perm/SBD"/>
</dbReference>
<evidence type="ECO:0000256" key="1">
    <source>
        <dbReference type="ARBA" id="ARBA00004141"/>
    </source>
</evidence>
<keyword evidence="3 8" id="KW-0812">Transmembrane</keyword>
<dbReference type="RefSeq" id="WP_067485064.1">
    <property type="nucleotide sequence ID" value="NZ_JARQAN010000005.1"/>
</dbReference>
<name>A0A179EQ99_ENTTH</name>
<feature type="domain" description="ABC transmembrane type-1" evidence="9">
    <location>
        <begin position="19"/>
        <end position="202"/>
    </location>
</feature>
<accession>A0A179EQ99</accession>
<evidence type="ECO:0000256" key="2">
    <source>
        <dbReference type="ARBA" id="ARBA00022448"/>
    </source>
</evidence>
<feature type="transmembrane region" description="Helical" evidence="8">
    <location>
        <begin position="20"/>
        <end position="46"/>
    </location>
</feature>
<evidence type="ECO:0000256" key="5">
    <source>
        <dbReference type="ARBA" id="ARBA00023136"/>
    </source>
</evidence>
<dbReference type="InterPro" id="IPR007210">
    <property type="entry name" value="ABC_Gly_betaine_transp_sub-bd"/>
</dbReference>
<dbReference type="GO" id="GO:0022857">
    <property type="term" value="F:transmembrane transporter activity"/>
    <property type="evidence" value="ECO:0007669"/>
    <property type="project" value="InterPro"/>
</dbReference>
<dbReference type="SUPFAM" id="SSF161098">
    <property type="entry name" value="MetI-like"/>
    <property type="match status" value="1"/>
</dbReference>
<dbReference type="InterPro" id="IPR035906">
    <property type="entry name" value="MetI-like_sf"/>
</dbReference>
<evidence type="ECO:0000313" key="10">
    <source>
        <dbReference type="EMBL" id="OAQ55059.1"/>
    </source>
</evidence>
<evidence type="ECO:0000313" key="11">
    <source>
        <dbReference type="Proteomes" id="UP000078516"/>
    </source>
</evidence>
<dbReference type="CDD" id="cd13610">
    <property type="entry name" value="PBP2_ChoS"/>
    <property type="match status" value="1"/>
</dbReference>
<comment type="similarity">
    <text evidence="6">In the C-terminal section; belongs to the OsmX family.</text>
</comment>
<comment type="caution">
    <text evidence="10">The sequence shown here is derived from an EMBL/GenBank/DDBJ whole genome shotgun (WGS) entry which is preliminary data.</text>
</comment>
<keyword evidence="2 8" id="KW-0813">Transport</keyword>
<protein>
    <submittedName>
        <fullName evidence="10">Glycine/betaine ABC transporter permease</fullName>
    </submittedName>
</protein>
<dbReference type="PANTHER" id="PTHR30177">
    <property type="entry name" value="GLYCINE BETAINE/L-PROLINE TRANSPORT SYSTEM PERMEASE PROTEIN PROW"/>
    <property type="match status" value="1"/>
</dbReference>
<feature type="transmembrane region" description="Helical" evidence="8">
    <location>
        <begin position="178"/>
        <end position="200"/>
    </location>
</feature>
<evidence type="ECO:0000256" key="8">
    <source>
        <dbReference type="RuleBase" id="RU363032"/>
    </source>
</evidence>
<comment type="subcellular location">
    <subcellularLocation>
        <location evidence="8">Cell membrane</location>
        <topology evidence="8">Multi-pass membrane protein</topology>
    </subcellularLocation>
    <subcellularLocation>
        <location evidence="1">Membrane</location>
        <topology evidence="1">Multi-pass membrane protein</topology>
    </subcellularLocation>
</comment>
<dbReference type="Gene3D" id="3.40.190.10">
    <property type="entry name" value="Periplasmic binding protein-like II"/>
    <property type="match status" value="1"/>
</dbReference>
<dbReference type="Proteomes" id="UP000078516">
    <property type="component" value="Unassembled WGS sequence"/>
</dbReference>
<keyword evidence="4 8" id="KW-1133">Transmembrane helix</keyword>
<dbReference type="Gene3D" id="1.10.3720.10">
    <property type="entry name" value="MetI-like"/>
    <property type="match status" value="1"/>
</dbReference>
<dbReference type="Pfam" id="PF04069">
    <property type="entry name" value="OpuAC"/>
    <property type="match status" value="1"/>
</dbReference>
<evidence type="ECO:0000256" key="7">
    <source>
        <dbReference type="ARBA" id="ARBA00035652"/>
    </source>
</evidence>
<reference evidence="10 11" key="1">
    <citation type="submission" date="2016-04" db="EMBL/GenBank/DDBJ databases">
        <title>Draft genome of an Enterococcus thailandicus strain isolated from bovine feces.</title>
        <authorList>
            <person name="Beukers A.G."/>
            <person name="Zaheer R."/>
            <person name="Goji N."/>
            <person name="Cook S.R."/>
            <person name="Amoako K."/>
            <person name="Chaves A.V."/>
            <person name="Ward M.P."/>
            <person name="Mcallister T.A."/>
        </authorList>
    </citation>
    <scope>NUCLEOTIDE SEQUENCE [LARGE SCALE GENOMIC DNA]</scope>
    <source>
        <strain evidence="10 11">F0711D 46</strain>
    </source>
</reference>
<dbReference type="FunFam" id="1.10.3720.10:FF:000001">
    <property type="entry name" value="Glycine betaine ABC transporter, permease"/>
    <property type="match status" value="1"/>
</dbReference>
<dbReference type="PROSITE" id="PS50928">
    <property type="entry name" value="ABC_TM1"/>
    <property type="match status" value="1"/>
</dbReference>
<organism evidence="10 11">
    <name type="scientific">Enterococcus thailandicus</name>
    <dbReference type="NCBI Taxonomy" id="417368"/>
    <lineage>
        <taxon>Bacteria</taxon>
        <taxon>Bacillati</taxon>
        <taxon>Bacillota</taxon>
        <taxon>Bacilli</taxon>
        <taxon>Lactobacillales</taxon>
        <taxon>Enterococcaceae</taxon>
        <taxon>Enterococcus</taxon>
    </lineage>
</organism>
<feature type="transmembrane region" description="Helical" evidence="8">
    <location>
        <begin position="66"/>
        <end position="94"/>
    </location>
</feature>
<keyword evidence="5 8" id="KW-0472">Membrane</keyword>
<dbReference type="PANTHER" id="PTHR30177:SF4">
    <property type="entry name" value="OSMOPROTECTANT IMPORT PERMEASE PROTEIN OSMW"/>
    <property type="match status" value="1"/>
</dbReference>
<gene>
    <name evidence="10" type="ORF">A6E74_10710</name>
</gene>
<evidence type="ECO:0000259" key="9">
    <source>
        <dbReference type="PROSITE" id="PS50928"/>
    </source>
</evidence>
<dbReference type="EMBL" id="LWMN01000016">
    <property type="protein sequence ID" value="OAQ55059.1"/>
    <property type="molecule type" value="Genomic_DNA"/>
</dbReference>
<keyword evidence="11" id="KW-1185">Reference proteome</keyword>
<dbReference type="GO" id="GO:0043190">
    <property type="term" value="C:ATP-binding cassette (ABC) transporter complex"/>
    <property type="evidence" value="ECO:0007669"/>
    <property type="project" value="InterPro"/>
</dbReference>
<comment type="similarity">
    <text evidence="8">Belongs to the binding-protein-dependent transport system permease family.</text>
</comment>
<feature type="transmembrane region" description="Helical" evidence="8">
    <location>
        <begin position="207"/>
        <end position="226"/>
    </location>
</feature>
<dbReference type="SUPFAM" id="SSF53850">
    <property type="entry name" value="Periplasmic binding protein-like II"/>
    <property type="match status" value="1"/>
</dbReference>
<dbReference type="InterPro" id="IPR000515">
    <property type="entry name" value="MetI-like"/>
</dbReference>
<feature type="transmembrane region" description="Helical" evidence="8">
    <location>
        <begin position="145"/>
        <end position="172"/>
    </location>
</feature>
<dbReference type="Gene3D" id="3.40.190.120">
    <property type="entry name" value="Osmoprotection protein (prox), domain 2"/>
    <property type="match status" value="1"/>
</dbReference>
<dbReference type="Pfam" id="PF00528">
    <property type="entry name" value="BPD_transp_1"/>
    <property type="match status" value="1"/>
</dbReference>
<dbReference type="InterPro" id="IPR058089">
    <property type="entry name" value="EgtUBC_SBD"/>
</dbReference>
<proteinExistence type="inferred from homology"/>
<evidence type="ECO:0000256" key="3">
    <source>
        <dbReference type="ARBA" id="ARBA00022692"/>
    </source>
</evidence>
<dbReference type="CDD" id="cd06261">
    <property type="entry name" value="TM_PBP2"/>
    <property type="match status" value="1"/>
</dbReference>
<evidence type="ECO:0000256" key="4">
    <source>
        <dbReference type="ARBA" id="ARBA00022989"/>
    </source>
</evidence>
<sequence length="513" mass="56450">MNQFIQILSERKAELLTATFQHLSISFFALLIAALIAIPLAIWSVSHKKLAEVLLQITSVLQTIPSLALLGLLIPFVGIGTVPALIALVIYALLPIFQNTYIGLTEIDPSIEEAAIAFGMSRIRRLIKVELPIALPVIISGIRTALVLIIGTATLAALIGAGGLGTFILLGIDRNTPVLTLIGAISSALLAIIFSSLIRLLQRVRPIYTLIVLALTIGVLGGISAYQTFFVKEESVVIAGKLGSEPEILIEMYKELIEEKNPDLAVEVKPNFGKTSFLFSALQNEQIDIYPEFTGTVLESLVKVPDAMKETKLSETDTYQQAKELLHQQEAMTFLQPMAYQNTYALAVKESFAKANQLETISDLIKVNDQIKAGFTLEFIDRNDGYRGIQSVYHLEFPSVQSMEPSLRYQAIKNGDVNVIDAYSTDSELKEYGLVALKDDRQLFPPYQGAPLMKENFANKHPEVVSALNQLGGKITEAEMIDMNYQVNVEKREPAQVAHDFLVTIGLSKEAEK</sequence>
<dbReference type="GO" id="GO:0031460">
    <property type="term" value="P:glycine betaine transport"/>
    <property type="evidence" value="ECO:0007669"/>
    <property type="project" value="TreeGrafter"/>
</dbReference>
<dbReference type="AlphaFoldDB" id="A0A179EQ99"/>